<protein>
    <submittedName>
        <fullName evidence="4">Acetoacetyl-CoA reductase/3-oxoacyl-[acyl-carrier protein] reductase</fullName>
    </submittedName>
</protein>
<proteinExistence type="inferred from homology"/>
<dbReference type="InterPro" id="IPR050259">
    <property type="entry name" value="SDR"/>
</dbReference>
<dbReference type="OrthoDB" id="9805904at2"/>
<dbReference type="Proteomes" id="UP000184476">
    <property type="component" value="Unassembled WGS sequence"/>
</dbReference>
<dbReference type="GO" id="GO:0016491">
    <property type="term" value="F:oxidoreductase activity"/>
    <property type="evidence" value="ECO:0007669"/>
    <property type="project" value="UniProtKB-KW"/>
</dbReference>
<dbReference type="AlphaFoldDB" id="A0A1M4X2E1"/>
<evidence type="ECO:0000256" key="3">
    <source>
        <dbReference type="RuleBase" id="RU000363"/>
    </source>
</evidence>
<dbReference type="PRINTS" id="PR00080">
    <property type="entry name" value="SDRFAMILY"/>
</dbReference>
<dbReference type="SUPFAM" id="SSF51735">
    <property type="entry name" value="NAD(P)-binding Rossmann-fold domains"/>
    <property type="match status" value="1"/>
</dbReference>
<organism evidence="4 5">
    <name type="scientific">Seinonella peptonophila</name>
    <dbReference type="NCBI Taxonomy" id="112248"/>
    <lineage>
        <taxon>Bacteria</taxon>
        <taxon>Bacillati</taxon>
        <taxon>Bacillota</taxon>
        <taxon>Bacilli</taxon>
        <taxon>Bacillales</taxon>
        <taxon>Thermoactinomycetaceae</taxon>
        <taxon>Seinonella</taxon>
    </lineage>
</organism>
<accession>A0A1M4X2E1</accession>
<name>A0A1M4X2E1_9BACL</name>
<reference evidence="4 5" key="1">
    <citation type="submission" date="2016-11" db="EMBL/GenBank/DDBJ databases">
        <authorList>
            <person name="Jaros S."/>
            <person name="Januszkiewicz K."/>
            <person name="Wedrychowicz H."/>
        </authorList>
    </citation>
    <scope>NUCLEOTIDE SEQUENCE [LARGE SCALE GENOMIC DNA]</scope>
    <source>
        <strain evidence="4 5">DSM 44666</strain>
    </source>
</reference>
<dbReference type="PANTHER" id="PTHR42879">
    <property type="entry name" value="3-OXOACYL-(ACYL-CARRIER-PROTEIN) REDUCTASE"/>
    <property type="match status" value="1"/>
</dbReference>
<keyword evidence="5" id="KW-1185">Reference proteome</keyword>
<dbReference type="RefSeq" id="WP_073154482.1">
    <property type="nucleotide sequence ID" value="NZ_FQVL01000004.1"/>
</dbReference>
<dbReference type="CDD" id="cd05233">
    <property type="entry name" value="SDR_c"/>
    <property type="match status" value="1"/>
</dbReference>
<keyword evidence="2" id="KW-0560">Oxidoreductase</keyword>
<sequence length="249" mass="27010">MDYGLQDKVVLITGGSRGIGKATAKKFANEGADVFITYVQNKDKAQQTIHEIQEAGGRCQALQMDLLDQTSINQAVKELKEVRNRLDVLVNNAGIGGNDASIENSIRDTWFSMIDLNLKGTYLITKAILPIMKQNKWGRIIHISSSLASDGQANGTAYTASKAALHGFSKSLSLELAADGIYSNIVMPGLTQSEWLTKVISEKVLKKYAETFPTKRLGIPEDVANLIVYLGSMANSFINGEAIRVSGGK</sequence>
<dbReference type="GO" id="GO:0032787">
    <property type="term" value="P:monocarboxylic acid metabolic process"/>
    <property type="evidence" value="ECO:0007669"/>
    <property type="project" value="UniProtKB-ARBA"/>
</dbReference>
<dbReference type="InterPro" id="IPR002347">
    <property type="entry name" value="SDR_fam"/>
</dbReference>
<dbReference type="Pfam" id="PF00106">
    <property type="entry name" value="adh_short"/>
    <property type="match status" value="1"/>
</dbReference>
<dbReference type="PRINTS" id="PR00081">
    <property type="entry name" value="GDHRDH"/>
</dbReference>
<evidence type="ECO:0000256" key="1">
    <source>
        <dbReference type="ARBA" id="ARBA00006484"/>
    </source>
</evidence>
<evidence type="ECO:0000313" key="5">
    <source>
        <dbReference type="Proteomes" id="UP000184476"/>
    </source>
</evidence>
<comment type="similarity">
    <text evidence="1 3">Belongs to the short-chain dehydrogenases/reductases (SDR) family.</text>
</comment>
<dbReference type="InterPro" id="IPR020904">
    <property type="entry name" value="Sc_DH/Rdtase_CS"/>
</dbReference>
<evidence type="ECO:0000313" key="4">
    <source>
        <dbReference type="EMBL" id="SHE87645.1"/>
    </source>
</evidence>
<dbReference type="Gene3D" id="3.40.50.720">
    <property type="entry name" value="NAD(P)-binding Rossmann-like Domain"/>
    <property type="match status" value="1"/>
</dbReference>
<dbReference type="FunFam" id="3.40.50.720:FF:000173">
    <property type="entry name" value="3-oxoacyl-[acyl-carrier protein] reductase"/>
    <property type="match status" value="1"/>
</dbReference>
<dbReference type="NCBIfam" id="NF009466">
    <property type="entry name" value="PRK12826.1-2"/>
    <property type="match status" value="1"/>
</dbReference>
<dbReference type="STRING" id="112248.SAMN05444392_10487"/>
<evidence type="ECO:0000256" key="2">
    <source>
        <dbReference type="ARBA" id="ARBA00023002"/>
    </source>
</evidence>
<dbReference type="PROSITE" id="PS00061">
    <property type="entry name" value="ADH_SHORT"/>
    <property type="match status" value="1"/>
</dbReference>
<dbReference type="EMBL" id="FQVL01000004">
    <property type="protein sequence ID" value="SHE87645.1"/>
    <property type="molecule type" value="Genomic_DNA"/>
</dbReference>
<dbReference type="InterPro" id="IPR036291">
    <property type="entry name" value="NAD(P)-bd_dom_sf"/>
</dbReference>
<dbReference type="PANTHER" id="PTHR42879:SF2">
    <property type="entry name" value="3-OXOACYL-[ACYL-CARRIER-PROTEIN] REDUCTASE FABG"/>
    <property type="match status" value="1"/>
</dbReference>
<gene>
    <name evidence="4" type="ORF">SAMN05444392_10487</name>
</gene>